<dbReference type="PANTHER" id="PTHR19212:SF0">
    <property type="entry name" value="LD07988P"/>
    <property type="match status" value="1"/>
</dbReference>
<dbReference type="Gene3D" id="1.20.5.4090">
    <property type="match status" value="3"/>
</dbReference>
<feature type="chain" id="PRO_5021934250" evidence="4">
    <location>
        <begin position="20"/>
        <end position="580"/>
    </location>
</feature>
<name>A0A556TZP7_BAGYA</name>
<evidence type="ECO:0000256" key="1">
    <source>
        <dbReference type="ARBA" id="ARBA00008275"/>
    </source>
</evidence>
<dbReference type="EMBL" id="VCAZ01000032">
    <property type="protein sequence ID" value="TSL47670.1"/>
    <property type="molecule type" value="Genomic_DNA"/>
</dbReference>
<organism evidence="5 6">
    <name type="scientific">Bagarius yarrelli</name>
    <name type="common">Goonch</name>
    <name type="synonym">Bagrus yarrelli</name>
    <dbReference type="NCBI Taxonomy" id="175774"/>
    <lineage>
        <taxon>Eukaryota</taxon>
        <taxon>Metazoa</taxon>
        <taxon>Chordata</taxon>
        <taxon>Craniata</taxon>
        <taxon>Vertebrata</taxon>
        <taxon>Euteleostomi</taxon>
        <taxon>Actinopterygii</taxon>
        <taxon>Neopterygii</taxon>
        <taxon>Teleostei</taxon>
        <taxon>Ostariophysi</taxon>
        <taxon>Siluriformes</taxon>
        <taxon>Sisoridae</taxon>
        <taxon>Sisorinae</taxon>
        <taxon>Bagarius</taxon>
    </lineage>
</organism>
<evidence type="ECO:0000313" key="6">
    <source>
        <dbReference type="Proteomes" id="UP000319801"/>
    </source>
</evidence>
<accession>A0A556TZP7</accession>
<evidence type="ECO:0000256" key="2">
    <source>
        <dbReference type="ARBA" id="ARBA00023054"/>
    </source>
</evidence>
<dbReference type="Proteomes" id="UP000319801">
    <property type="component" value="Unassembled WGS sequence"/>
</dbReference>
<keyword evidence="4" id="KW-0732">Signal</keyword>
<dbReference type="GO" id="GO:0006355">
    <property type="term" value="P:regulation of DNA-templated transcription"/>
    <property type="evidence" value="ECO:0007669"/>
    <property type="project" value="InterPro"/>
</dbReference>
<sequence>MRLFALVMLSLCSTQTCNGDISECPDGCECLDWKGFYVSCTDIDNLPLFPGNTETLRLYETQLSSITRDAFINMVNISLIEIADNIYMTEIPANALQGLTSDVLTVYLHRNTKLTDLSEDMFAGTLSGPVLLDISDSGVTSLPARGLESLRELIARNVWALKQLPPIKTFRHLIGADLTYPSHCCAFKNLKKRKSYLEYIICNLTEKHGHHNKRSLNTVPVPAVRSAGEDDEMSDHRFGNLSEHQDLLFLTSLHYHDFLGAHADGDVGFGDKLKNPQVAASQDFDSHYDYIVSLDEVQNKYNEAMQTIRNQEGLQRDLESEINGQQEIIQDLEEELSEIKSSCSIATAEMGRLSRNLSDLDSKWNLLNDTVLTNYSELSEDHLKLFRQYNELKEEHDKLQEITQVEAVAAFKQLMVSNAQLEKEKSKLMYHLHKLKGRVRQLEEMLYEADITCVVLKQDRERAEEAYSILMSQYRETFKQRNELLKASLAETEKKLRRAAESGAQLSYVNILRSSVQKWEKELSEICRRCEKRTRERRKKQEEHTILKTQYNEIMDILKQCDEFLKNHHSDLKSKEPVVL</sequence>
<feature type="coiled-coil region" evidence="3">
    <location>
        <begin position="375"/>
        <end position="402"/>
    </location>
</feature>
<evidence type="ECO:0000256" key="4">
    <source>
        <dbReference type="SAM" id="SignalP"/>
    </source>
</evidence>
<dbReference type="OrthoDB" id="5981530at2759"/>
<feature type="coiled-coil region" evidence="3">
    <location>
        <begin position="475"/>
        <end position="502"/>
    </location>
</feature>
<proteinExistence type="inferred from homology"/>
<comment type="similarity">
    <text evidence="1">Belongs to the LRRFIP family.</text>
</comment>
<feature type="signal peptide" evidence="4">
    <location>
        <begin position="1"/>
        <end position="19"/>
    </location>
</feature>
<keyword evidence="5" id="KW-0675">Receptor</keyword>
<dbReference type="SUPFAM" id="SSF52058">
    <property type="entry name" value="L domain-like"/>
    <property type="match status" value="1"/>
</dbReference>
<feature type="coiled-coil region" evidence="3">
    <location>
        <begin position="294"/>
        <end position="349"/>
    </location>
</feature>
<dbReference type="Pfam" id="PF09738">
    <property type="entry name" value="LRRFIP"/>
    <property type="match status" value="1"/>
</dbReference>
<dbReference type="AlphaFoldDB" id="A0A556TZP7"/>
<gene>
    <name evidence="5" type="ORF">Baya_7251</name>
</gene>
<evidence type="ECO:0000313" key="5">
    <source>
        <dbReference type="EMBL" id="TSL47670.1"/>
    </source>
</evidence>
<keyword evidence="2 3" id="KW-0175">Coiled coil</keyword>
<dbReference type="InterPro" id="IPR019139">
    <property type="entry name" value="LRRFIP1/2"/>
</dbReference>
<dbReference type="InterPro" id="IPR032675">
    <property type="entry name" value="LRR_dom_sf"/>
</dbReference>
<dbReference type="Gene3D" id="3.80.10.10">
    <property type="entry name" value="Ribonuclease Inhibitor"/>
    <property type="match status" value="1"/>
</dbReference>
<evidence type="ECO:0000256" key="3">
    <source>
        <dbReference type="SAM" id="Coils"/>
    </source>
</evidence>
<reference evidence="5 6" key="1">
    <citation type="journal article" date="2019" name="Genome Biol. Evol.">
        <title>Whole-Genome Sequencing of the Giant Devil Catfish, Bagarius yarrelli.</title>
        <authorList>
            <person name="Jiang W."/>
            <person name="Lv Y."/>
            <person name="Cheng L."/>
            <person name="Yang K."/>
            <person name="Chao B."/>
            <person name="Wang X."/>
            <person name="Li Y."/>
            <person name="Pan X."/>
            <person name="You X."/>
            <person name="Zhang Y."/>
            <person name="Yang J."/>
            <person name="Li J."/>
            <person name="Zhang X."/>
            <person name="Liu S."/>
            <person name="Sun C."/>
            <person name="Yang J."/>
            <person name="Shi Q."/>
        </authorList>
    </citation>
    <scope>NUCLEOTIDE SEQUENCE [LARGE SCALE GENOMIC DNA]</scope>
    <source>
        <strain evidence="5">JWS20170419001</strain>
        <tissue evidence="5">Muscle</tissue>
    </source>
</reference>
<protein>
    <submittedName>
        <fullName evidence="5">Thyrotropin receptor</fullName>
    </submittedName>
</protein>
<dbReference type="PANTHER" id="PTHR19212">
    <property type="entry name" value="LEUCINE RICH REPEAT IN FLII INTERACTING PROTEIN"/>
    <property type="match status" value="1"/>
</dbReference>
<comment type="caution">
    <text evidence="5">The sequence shown here is derived from an EMBL/GenBank/DDBJ whole genome shotgun (WGS) entry which is preliminary data.</text>
</comment>
<keyword evidence="6" id="KW-1185">Reference proteome</keyword>